<proteinExistence type="predicted"/>
<organism evidence="2 3">
    <name type="scientific">Yinghuangia soli</name>
    <dbReference type="NCBI Taxonomy" id="2908204"/>
    <lineage>
        <taxon>Bacteria</taxon>
        <taxon>Bacillati</taxon>
        <taxon>Actinomycetota</taxon>
        <taxon>Actinomycetes</taxon>
        <taxon>Kitasatosporales</taxon>
        <taxon>Streptomycetaceae</taxon>
        <taxon>Yinghuangia</taxon>
    </lineage>
</organism>
<dbReference type="Proteomes" id="UP001165378">
    <property type="component" value="Unassembled WGS sequence"/>
</dbReference>
<keyword evidence="3" id="KW-1185">Reference proteome</keyword>
<protein>
    <recommendedName>
        <fullName evidence="4">RING-type E3 ubiquitin transferase</fullName>
    </recommendedName>
</protein>
<evidence type="ECO:0000313" key="3">
    <source>
        <dbReference type="Proteomes" id="UP001165378"/>
    </source>
</evidence>
<evidence type="ECO:0000313" key="2">
    <source>
        <dbReference type="EMBL" id="MCF2529489.1"/>
    </source>
</evidence>
<keyword evidence="1" id="KW-0812">Transmembrane</keyword>
<dbReference type="AlphaFoldDB" id="A0AA41Q0V4"/>
<sequence length="253" mass="26886">MVALGVIALVVAMVCAAMGRLGSRASRLAAVTCADLVRHEGRAIVSGVVEPLPDGLVYAPVSGRSCVWFTSTVVEHWVEHDRDRVRDFDGDGLLHRTEMRPARRGRSRAETRTSARAFLLRDETGSVVVEPAGLRADRLPASVSDSVDGSGPAVPPGVLTVDFAAGAGRSRRSSRYERSETVLVPGERVFICGQVLLRRDGTAVLGGRDLTVSRRPPTACSARNRLRQRGGWLAGMACGLIGVAALLAGSARH</sequence>
<name>A0AA41Q0V4_9ACTN</name>
<keyword evidence="1" id="KW-0472">Membrane</keyword>
<evidence type="ECO:0000256" key="1">
    <source>
        <dbReference type="SAM" id="Phobius"/>
    </source>
</evidence>
<dbReference type="EMBL" id="JAKFHA010000011">
    <property type="protein sequence ID" value="MCF2529489.1"/>
    <property type="molecule type" value="Genomic_DNA"/>
</dbReference>
<feature type="transmembrane region" description="Helical" evidence="1">
    <location>
        <begin position="230"/>
        <end position="249"/>
    </location>
</feature>
<reference evidence="2" key="1">
    <citation type="submission" date="2022-01" db="EMBL/GenBank/DDBJ databases">
        <title>Genome-Based Taxonomic Classification of the Phylum Actinobacteria.</title>
        <authorList>
            <person name="Gao Y."/>
        </authorList>
    </citation>
    <scope>NUCLEOTIDE SEQUENCE</scope>
    <source>
        <strain evidence="2">KLBMP 8922</strain>
    </source>
</reference>
<comment type="caution">
    <text evidence="2">The sequence shown here is derived from an EMBL/GenBank/DDBJ whole genome shotgun (WGS) entry which is preliminary data.</text>
</comment>
<evidence type="ECO:0008006" key="4">
    <source>
        <dbReference type="Google" id="ProtNLM"/>
    </source>
</evidence>
<dbReference type="RefSeq" id="WP_235053798.1">
    <property type="nucleotide sequence ID" value="NZ_JAKFHA010000011.1"/>
</dbReference>
<gene>
    <name evidence="2" type="ORF">LZ495_20020</name>
</gene>
<accession>A0AA41Q0V4</accession>
<keyword evidence="1" id="KW-1133">Transmembrane helix</keyword>